<keyword evidence="3 12" id="KW-0444">Lipid biosynthesis</keyword>
<dbReference type="GO" id="GO:0009922">
    <property type="term" value="F:fatty acid elongase activity"/>
    <property type="evidence" value="ECO:0007669"/>
    <property type="project" value="UniProtKB-EC"/>
</dbReference>
<evidence type="ECO:0000256" key="6">
    <source>
        <dbReference type="ARBA" id="ARBA00022832"/>
    </source>
</evidence>
<evidence type="ECO:0000313" key="13">
    <source>
        <dbReference type="EMBL" id="KAK5081043.1"/>
    </source>
</evidence>
<evidence type="ECO:0000256" key="12">
    <source>
        <dbReference type="RuleBase" id="RU361115"/>
    </source>
</evidence>
<dbReference type="Proteomes" id="UP001309876">
    <property type="component" value="Unassembled WGS sequence"/>
</dbReference>
<proteinExistence type="inferred from homology"/>
<name>A0AAN7YD01_9EURO</name>
<comment type="catalytic activity">
    <reaction evidence="11">
        <text>a very-long-chain acyl-CoA + malonyl-CoA + H(+) = a very-long-chain 3-oxoacyl-CoA + CO2 + CoA</text>
        <dbReference type="Rhea" id="RHEA:32727"/>
        <dbReference type="ChEBI" id="CHEBI:15378"/>
        <dbReference type="ChEBI" id="CHEBI:16526"/>
        <dbReference type="ChEBI" id="CHEBI:57287"/>
        <dbReference type="ChEBI" id="CHEBI:57384"/>
        <dbReference type="ChEBI" id="CHEBI:90725"/>
        <dbReference type="ChEBI" id="CHEBI:90736"/>
        <dbReference type="EC" id="2.3.1.199"/>
    </reaction>
</comment>
<evidence type="ECO:0000256" key="5">
    <source>
        <dbReference type="ARBA" id="ARBA00022692"/>
    </source>
</evidence>
<keyword evidence="13" id="KW-0012">Acyltransferase</keyword>
<evidence type="ECO:0000313" key="14">
    <source>
        <dbReference type="Proteomes" id="UP001309876"/>
    </source>
</evidence>
<dbReference type="GO" id="GO:0019367">
    <property type="term" value="P:fatty acid elongation, saturated fatty acid"/>
    <property type="evidence" value="ECO:0007669"/>
    <property type="project" value="TreeGrafter"/>
</dbReference>
<dbReference type="InterPro" id="IPR002076">
    <property type="entry name" value="ELO_fam"/>
</dbReference>
<keyword evidence="9 12" id="KW-0472">Membrane</keyword>
<keyword evidence="14" id="KW-1185">Reference proteome</keyword>
<evidence type="ECO:0000256" key="2">
    <source>
        <dbReference type="ARBA" id="ARBA00007263"/>
    </source>
</evidence>
<dbReference type="EC" id="2.3.1.-" evidence="12"/>
<dbReference type="GO" id="GO:0030148">
    <property type="term" value="P:sphingolipid biosynthetic process"/>
    <property type="evidence" value="ECO:0007669"/>
    <property type="project" value="TreeGrafter"/>
</dbReference>
<keyword evidence="7 12" id="KW-1133">Transmembrane helix</keyword>
<comment type="subcellular location">
    <subcellularLocation>
        <location evidence="1">Membrane</location>
        <topology evidence="1">Multi-pass membrane protein</topology>
    </subcellularLocation>
</comment>
<keyword evidence="5 12" id="KW-0812">Transmembrane</keyword>
<feature type="transmembrane region" description="Helical" evidence="12">
    <location>
        <begin position="103"/>
        <end position="126"/>
    </location>
</feature>
<evidence type="ECO:0000256" key="3">
    <source>
        <dbReference type="ARBA" id="ARBA00022516"/>
    </source>
</evidence>
<dbReference type="GO" id="GO:0005789">
    <property type="term" value="C:endoplasmic reticulum membrane"/>
    <property type="evidence" value="ECO:0007669"/>
    <property type="project" value="TreeGrafter"/>
</dbReference>
<dbReference type="EMBL" id="JAVRRJ010000011">
    <property type="protein sequence ID" value="KAK5081043.1"/>
    <property type="molecule type" value="Genomic_DNA"/>
</dbReference>
<feature type="transmembrane region" description="Helical" evidence="12">
    <location>
        <begin position="202"/>
        <end position="220"/>
    </location>
</feature>
<dbReference type="PANTHER" id="PTHR11157:SF134">
    <property type="entry name" value="ELONGATION OF FATTY ACIDS PROTEIN 1-RELATED"/>
    <property type="match status" value="1"/>
</dbReference>
<keyword evidence="10 12" id="KW-0275">Fatty acid biosynthesis</keyword>
<comment type="similarity">
    <text evidence="2 12">Belongs to the ELO family.</text>
</comment>
<dbReference type="GO" id="GO:0042761">
    <property type="term" value="P:very long-chain fatty acid biosynthetic process"/>
    <property type="evidence" value="ECO:0007669"/>
    <property type="project" value="TreeGrafter"/>
</dbReference>
<evidence type="ECO:0000256" key="9">
    <source>
        <dbReference type="ARBA" id="ARBA00023136"/>
    </source>
</evidence>
<feature type="transmembrane region" description="Helical" evidence="12">
    <location>
        <begin position="240"/>
        <end position="259"/>
    </location>
</feature>
<dbReference type="Pfam" id="PF01151">
    <property type="entry name" value="ELO"/>
    <property type="match status" value="1"/>
</dbReference>
<dbReference type="PANTHER" id="PTHR11157">
    <property type="entry name" value="FATTY ACID ACYL TRANSFERASE-RELATED"/>
    <property type="match status" value="1"/>
</dbReference>
<comment type="catalytic activity">
    <reaction evidence="12">
        <text>an acyl-CoA + malonyl-CoA + H(+) = a 3-oxoacyl-CoA + CO2 + CoA</text>
        <dbReference type="Rhea" id="RHEA:50252"/>
        <dbReference type="ChEBI" id="CHEBI:15378"/>
        <dbReference type="ChEBI" id="CHEBI:16526"/>
        <dbReference type="ChEBI" id="CHEBI:57287"/>
        <dbReference type="ChEBI" id="CHEBI:57384"/>
        <dbReference type="ChEBI" id="CHEBI:58342"/>
        <dbReference type="ChEBI" id="CHEBI:90726"/>
    </reaction>
    <physiologicalReaction direction="left-to-right" evidence="12">
        <dbReference type="Rhea" id="RHEA:50253"/>
    </physiologicalReaction>
</comment>
<protein>
    <recommendedName>
        <fullName evidence="12">Elongation of fatty acids protein</fullName>
        <ecNumber evidence="12">2.3.1.-</ecNumber>
    </recommendedName>
</protein>
<sequence>MNFMNSTISAAATLLPYAVPQFHSSGTVELTPVNLNIDPWSIFDKAWTTLVGYPAQDFRFEEGSTPISTTKAVLSWIATYYVVIFGGRALMANRPAFKLHTAFIIHNFYLTAISGALLVLFLQQIVPSIWNNGLYDNVCGVSGWTKPLVVLYYLNYLTKYLELLDTVFLVLKKKPLTLLHTYHHGATALLCYTQLVGQTSVSWVPITLNLTVHVVMYWYYYQSARGVRVWWKQYITMLQISQFVLDLGFIYFACYNYAVSTYAPSLPHVGTCGDPKQELAAATGCAIISSYLFLFIGFYLSTYKKPAAAKKALKKASKTQVPTLEEASEKTVDALRTAGTTVVETLRDEKCSISI</sequence>
<accession>A0AAN7YD01</accession>
<evidence type="ECO:0000256" key="1">
    <source>
        <dbReference type="ARBA" id="ARBA00004141"/>
    </source>
</evidence>
<evidence type="ECO:0000256" key="7">
    <source>
        <dbReference type="ARBA" id="ARBA00022989"/>
    </source>
</evidence>
<dbReference type="GO" id="GO:0034625">
    <property type="term" value="P:fatty acid elongation, monounsaturated fatty acid"/>
    <property type="evidence" value="ECO:0007669"/>
    <property type="project" value="TreeGrafter"/>
</dbReference>
<feature type="transmembrane region" description="Helical" evidence="12">
    <location>
        <begin position="279"/>
        <end position="301"/>
    </location>
</feature>
<keyword evidence="4 12" id="KW-0808">Transferase</keyword>
<organism evidence="13 14">
    <name type="scientific">Lithohypha guttulata</name>
    <dbReference type="NCBI Taxonomy" id="1690604"/>
    <lineage>
        <taxon>Eukaryota</taxon>
        <taxon>Fungi</taxon>
        <taxon>Dikarya</taxon>
        <taxon>Ascomycota</taxon>
        <taxon>Pezizomycotina</taxon>
        <taxon>Eurotiomycetes</taxon>
        <taxon>Chaetothyriomycetidae</taxon>
        <taxon>Chaetothyriales</taxon>
        <taxon>Trichomeriaceae</taxon>
        <taxon>Lithohypha</taxon>
    </lineage>
</organism>
<evidence type="ECO:0000256" key="8">
    <source>
        <dbReference type="ARBA" id="ARBA00023098"/>
    </source>
</evidence>
<reference evidence="13 14" key="1">
    <citation type="submission" date="2023-08" db="EMBL/GenBank/DDBJ databases">
        <title>Black Yeasts Isolated from many extreme environments.</title>
        <authorList>
            <person name="Coleine C."/>
            <person name="Stajich J.E."/>
            <person name="Selbmann L."/>
        </authorList>
    </citation>
    <scope>NUCLEOTIDE SEQUENCE [LARGE SCALE GENOMIC DNA]</scope>
    <source>
        <strain evidence="13 14">CCFEE 5910</strain>
    </source>
</reference>
<keyword evidence="6 12" id="KW-0276">Fatty acid metabolism</keyword>
<dbReference type="AlphaFoldDB" id="A0AAN7YD01"/>
<evidence type="ECO:0000256" key="4">
    <source>
        <dbReference type="ARBA" id="ARBA00022679"/>
    </source>
</evidence>
<evidence type="ECO:0000256" key="10">
    <source>
        <dbReference type="ARBA" id="ARBA00023160"/>
    </source>
</evidence>
<evidence type="ECO:0000256" key="11">
    <source>
        <dbReference type="ARBA" id="ARBA00047375"/>
    </source>
</evidence>
<dbReference type="GO" id="GO:0034626">
    <property type="term" value="P:fatty acid elongation, polyunsaturated fatty acid"/>
    <property type="evidence" value="ECO:0007669"/>
    <property type="project" value="TreeGrafter"/>
</dbReference>
<keyword evidence="8 12" id="KW-0443">Lipid metabolism</keyword>
<comment type="caution">
    <text evidence="13">The sequence shown here is derived from an EMBL/GenBank/DDBJ whole genome shotgun (WGS) entry which is preliminary data.</text>
</comment>
<feature type="transmembrane region" description="Helical" evidence="12">
    <location>
        <begin position="73"/>
        <end position="91"/>
    </location>
</feature>
<gene>
    <name evidence="13" type="primary">ELO2_2</name>
    <name evidence="13" type="ORF">LTR05_008360</name>
</gene>